<dbReference type="Gene3D" id="4.10.40.50">
    <property type="match status" value="1"/>
</dbReference>
<dbReference type="OrthoDB" id="9450163at2759"/>
<dbReference type="RefSeq" id="XP_030636699.1">
    <property type="nucleotide sequence ID" value="XM_030780839.1"/>
</dbReference>
<feature type="signal peptide" evidence="2">
    <location>
        <begin position="1"/>
        <end position="26"/>
    </location>
</feature>
<organism evidence="3 4">
    <name type="scientific">Chanos chanos</name>
    <name type="common">Milkfish</name>
    <name type="synonym">Mugil chanos</name>
    <dbReference type="NCBI Taxonomy" id="29144"/>
    <lineage>
        <taxon>Eukaryota</taxon>
        <taxon>Metazoa</taxon>
        <taxon>Chordata</taxon>
        <taxon>Craniata</taxon>
        <taxon>Vertebrata</taxon>
        <taxon>Euteleostomi</taxon>
        <taxon>Actinopterygii</taxon>
        <taxon>Neopterygii</taxon>
        <taxon>Teleostei</taxon>
        <taxon>Ostariophysi</taxon>
        <taxon>Gonorynchiformes</taxon>
        <taxon>Chanidae</taxon>
        <taxon>Chanos</taxon>
    </lineage>
</organism>
<reference evidence="4" key="1">
    <citation type="submission" date="2025-08" db="UniProtKB">
        <authorList>
            <consortium name="RefSeq"/>
        </authorList>
    </citation>
    <scope>IDENTIFICATION</scope>
</reference>
<dbReference type="FunCoup" id="A0A6J2VXY0">
    <property type="interactions" value="1021"/>
</dbReference>
<keyword evidence="3" id="KW-1185">Reference proteome</keyword>
<protein>
    <submittedName>
        <fullName evidence="4">Liver-expressed antimicrobial peptide 2</fullName>
    </submittedName>
</protein>
<dbReference type="CTD" id="116842"/>
<evidence type="ECO:0000313" key="3">
    <source>
        <dbReference type="Proteomes" id="UP000504632"/>
    </source>
</evidence>
<name>A0A6J2VXY0_CHACN</name>
<feature type="region of interest" description="Disordered" evidence="1">
    <location>
        <begin position="28"/>
        <end position="47"/>
    </location>
</feature>
<evidence type="ECO:0000256" key="2">
    <source>
        <dbReference type="SAM" id="SignalP"/>
    </source>
</evidence>
<proteinExistence type="predicted"/>
<accession>A0A6J2VXY0</accession>
<gene>
    <name evidence="4" type="primary">leap2</name>
</gene>
<dbReference type="Proteomes" id="UP000504632">
    <property type="component" value="Chromosome 7"/>
</dbReference>
<evidence type="ECO:0000313" key="4">
    <source>
        <dbReference type="RefSeq" id="XP_030636699.1"/>
    </source>
</evidence>
<keyword evidence="2" id="KW-0732">Signal</keyword>
<dbReference type="PANTHER" id="PTHR21007">
    <property type="entry name" value="LIVER EXPRESSED ANTIMICROBIAL PEPTIDE 2"/>
    <property type="match status" value="1"/>
</dbReference>
<dbReference type="PANTHER" id="PTHR21007:SF5">
    <property type="entry name" value="LIVER-EXPRESSED ANTIMICROBIAL PEPTIDE 2"/>
    <property type="match status" value="1"/>
</dbReference>
<feature type="chain" id="PRO_5026996257" evidence="2">
    <location>
        <begin position="27"/>
        <end position="92"/>
    </location>
</feature>
<dbReference type="InterPro" id="IPR009955">
    <property type="entry name" value="LEAP-2"/>
</dbReference>
<dbReference type="Pfam" id="PF07359">
    <property type="entry name" value="LEAP-2"/>
    <property type="match status" value="1"/>
</dbReference>
<sequence length="92" mass="10089">MQGLPRYRSLIACCLFMGLLIQQMASSPVSQLGGPSDAERGVQSSPKRVARMTPLWRIMGTKPFGAFCQNNYECSTGTCRKGHCSFSQPIKS</sequence>
<dbReference type="GO" id="GO:0061844">
    <property type="term" value="P:antimicrobial humoral immune response mediated by antimicrobial peptide"/>
    <property type="evidence" value="ECO:0007669"/>
    <property type="project" value="TreeGrafter"/>
</dbReference>
<evidence type="ECO:0000256" key="1">
    <source>
        <dbReference type="SAM" id="MobiDB-lite"/>
    </source>
</evidence>
<dbReference type="InParanoid" id="A0A6J2VXY0"/>
<dbReference type="GeneID" id="115817520"/>
<dbReference type="GO" id="GO:0042742">
    <property type="term" value="P:defense response to bacterium"/>
    <property type="evidence" value="ECO:0007669"/>
    <property type="project" value="InterPro"/>
</dbReference>
<dbReference type="AlphaFoldDB" id="A0A6J2VXY0"/>